<proteinExistence type="predicted"/>
<accession>A0AB38V0M3</accession>
<evidence type="ECO:0000313" key="1">
    <source>
        <dbReference type="EMBL" id="VAZ85575.1"/>
    </source>
</evidence>
<dbReference type="AlphaFoldDB" id="A0AB38V0M3"/>
<gene>
    <name evidence="1" type="ORF">LAUMK42_04413</name>
</gene>
<protein>
    <submittedName>
        <fullName evidence="1">Uncharacterized protein</fullName>
    </submittedName>
</protein>
<sequence length="89" mass="10220">MPVTIEATPDSQRLQFLDDYCPRCNPAGDQADSRVRSATLTEPVRLTWPGGKYVTCDYQCHGCGHQWRRADYWTARSAGFDRKQRRRAA</sequence>
<dbReference type="EMBL" id="UPHL01000125">
    <property type="protein sequence ID" value="VAZ85575.1"/>
    <property type="molecule type" value="Genomic_DNA"/>
</dbReference>
<comment type="caution">
    <text evidence="1">The sequence shown here is derived from an EMBL/GenBank/DDBJ whole genome shotgun (WGS) entry which is preliminary data.</text>
</comment>
<reference evidence="1 2" key="1">
    <citation type="submission" date="2018-09" db="EMBL/GenBank/DDBJ databases">
        <authorList>
            <person name="Tagini F."/>
        </authorList>
    </citation>
    <scope>NUCLEOTIDE SEQUENCE [LARGE SCALE GENOMIC DNA]</scope>
    <source>
        <strain evidence="1 2">MK42</strain>
    </source>
</reference>
<dbReference type="Proteomes" id="UP000279331">
    <property type="component" value="Unassembled WGS sequence"/>
</dbReference>
<evidence type="ECO:0000313" key="2">
    <source>
        <dbReference type="Proteomes" id="UP000279331"/>
    </source>
</evidence>
<name>A0AB38V0M3_9MYCO</name>
<organism evidence="1 2">
    <name type="scientific">Mycobacterium persicum</name>
    <dbReference type="NCBI Taxonomy" id="1487726"/>
    <lineage>
        <taxon>Bacteria</taxon>
        <taxon>Bacillati</taxon>
        <taxon>Actinomycetota</taxon>
        <taxon>Actinomycetes</taxon>
        <taxon>Mycobacteriales</taxon>
        <taxon>Mycobacteriaceae</taxon>
        <taxon>Mycobacterium</taxon>
    </lineage>
</organism>